<organism evidence="1 2">
    <name type="scientific">Anaerosacchariphilus hominis</name>
    <dbReference type="NCBI Taxonomy" id="2763017"/>
    <lineage>
        <taxon>Bacteria</taxon>
        <taxon>Bacillati</taxon>
        <taxon>Bacillota</taxon>
        <taxon>Clostridia</taxon>
        <taxon>Lachnospirales</taxon>
        <taxon>Lachnospiraceae</taxon>
        <taxon>Anaerosacchariphilus</taxon>
    </lineage>
</organism>
<dbReference type="EMBL" id="JACOOR010000002">
    <property type="protein sequence ID" value="MBC5659099.1"/>
    <property type="molecule type" value="Genomic_DNA"/>
</dbReference>
<dbReference type="SUPFAM" id="SSF63411">
    <property type="entry name" value="LuxS/MPP-like metallohydrolase"/>
    <property type="match status" value="1"/>
</dbReference>
<keyword evidence="2" id="KW-1185">Reference proteome</keyword>
<comment type="caution">
    <text evidence="1">The sequence shown here is derived from an EMBL/GenBank/DDBJ whole genome shotgun (WGS) entry which is preliminary data.</text>
</comment>
<evidence type="ECO:0000313" key="2">
    <source>
        <dbReference type="Proteomes" id="UP000649345"/>
    </source>
</evidence>
<dbReference type="Pfam" id="PF13306">
    <property type="entry name" value="LRR_5"/>
    <property type="match status" value="1"/>
</dbReference>
<dbReference type="Gene3D" id="3.80.10.10">
    <property type="entry name" value="Ribonuclease Inhibitor"/>
    <property type="match status" value="1"/>
</dbReference>
<dbReference type="InterPro" id="IPR011249">
    <property type="entry name" value="Metalloenz_LuxS/M16"/>
</dbReference>
<evidence type="ECO:0000313" key="1">
    <source>
        <dbReference type="EMBL" id="MBC5659099.1"/>
    </source>
</evidence>
<dbReference type="GO" id="GO:0046872">
    <property type="term" value="F:metal ion binding"/>
    <property type="evidence" value="ECO:0007669"/>
    <property type="project" value="InterPro"/>
</dbReference>
<sequence length="331" mass="37543">MRFAYEIKNGCAVVRRCYDFGKEAEIPSEIDGYPVTELGAYAFSNHLDRERFSRELKNGTIKIWNSESGEKEPAEPSPDAAPELQGMQVEAVSLPGGLRKIGAYAFYNCNALARLRFHSSLQDLGAGLFTGCHHLGRLTVTLDETETSCLKEILIEVPEKMAVTVEGRIQAKLLFPEFFEESVENTPARILMTHMHGSGMNFRNSFYMKKLDFRAYDACYYMAKAEENFDTVLEMTLDRLRYPVGLSEERREDYRSWLVEHLEQAFERAVEQRDLDMLTWLAENGTPDSGLLSRMALVSAEGFPEGVAYLQDRLGASGHTKKQSALDRFEL</sequence>
<dbReference type="Proteomes" id="UP000649345">
    <property type="component" value="Unassembled WGS sequence"/>
</dbReference>
<gene>
    <name evidence="1" type="ORF">H8S44_04850</name>
</gene>
<proteinExistence type="predicted"/>
<dbReference type="AlphaFoldDB" id="A0A923LBD9"/>
<dbReference type="InterPro" id="IPR032675">
    <property type="entry name" value="LRR_dom_sf"/>
</dbReference>
<reference evidence="1" key="1">
    <citation type="submission" date="2020-08" db="EMBL/GenBank/DDBJ databases">
        <title>Genome public.</title>
        <authorList>
            <person name="Liu C."/>
            <person name="Sun Q."/>
        </authorList>
    </citation>
    <scope>NUCLEOTIDE SEQUENCE</scope>
    <source>
        <strain evidence="1">NSJ-68</strain>
    </source>
</reference>
<dbReference type="InterPro" id="IPR026906">
    <property type="entry name" value="LRR_5"/>
</dbReference>
<protein>
    <submittedName>
        <fullName evidence="1">Leucine-rich repeat protein</fullName>
    </submittedName>
</protein>
<accession>A0A923LBD9</accession>
<dbReference type="RefSeq" id="WP_186873031.1">
    <property type="nucleotide sequence ID" value="NZ_JACOOR010000002.1"/>
</dbReference>
<name>A0A923LBD9_9FIRM</name>